<gene>
    <name evidence="8" type="ORF">C1SCF055_LOCUS39331</name>
</gene>
<dbReference type="Pfam" id="PF13410">
    <property type="entry name" value="GST_C_2"/>
    <property type="match status" value="1"/>
</dbReference>
<keyword evidence="1" id="KW-0479">Metal-binding</keyword>
<dbReference type="PANTHER" id="PTHR32419:SF6">
    <property type="entry name" value="GLUTATHIONE S-TRANSFERASE OMEGA-LIKE 1-RELATED"/>
    <property type="match status" value="1"/>
</dbReference>
<dbReference type="InterPro" id="IPR016639">
    <property type="entry name" value="GST_Omega/GSH"/>
</dbReference>
<keyword evidence="10" id="KW-1185">Reference proteome</keyword>
<reference evidence="8" key="1">
    <citation type="submission" date="2022-10" db="EMBL/GenBank/DDBJ databases">
        <authorList>
            <person name="Chen Y."/>
            <person name="Dougan E. K."/>
            <person name="Chan C."/>
            <person name="Rhodes N."/>
            <person name="Thang M."/>
        </authorList>
    </citation>
    <scope>NUCLEOTIDE SEQUENCE</scope>
</reference>
<dbReference type="SUPFAM" id="SSF47616">
    <property type="entry name" value="GST C-terminal domain-like"/>
    <property type="match status" value="1"/>
</dbReference>
<dbReference type="Gene3D" id="3.40.30.10">
    <property type="entry name" value="Glutaredoxin"/>
    <property type="match status" value="1"/>
</dbReference>
<dbReference type="Gene3D" id="3.30.40.10">
    <property type="entry name" value="Zinc/RING finger domain, C3HC4 (zinc finger)"/>
    <property type="match status" value="1"/>
</dbReference>
<dbReference type="InterPro" id="IPR004045">
    <property type="entry name" value="Glutathione_S-Trfase_N"/>
</dbReference>
<feature type="transmembrane region" description="Helical" evidence="3">
    <location>
        <begin position="708"/>
        <end position="730"/>
    </location>
</feature>
<dbReference type="Pfam" id="PF00536">
    <property type="entry name" value="SAM_1"/>
    <property type="match status" value="1"/>
</dbReference>
<dbReference type="Gene3D" id="2.60.200.20">
    <property type="match status" value="2"/>
</dbReference>
<feature type="domain" description="SAM" evidence="6">
    <location>
        <begin position="20"/>
        <end position="83"/>
    </location>
</feature>
<feature type="domain" description="RING-type" evidence="5">
    <location>
        <begin position="420"/>
        <end position="455"/>
    </location>
</feature>
<dbReference type="InterPro" id="IPR013761">
    <property type="entry name" value="SAM/pointed_sf"/>
</dbReference>
<dbReference type="GO" id="GO:0008270">
    <property type="term" value="F:zinc ion binding"/>
    <property type="evidence" value="ECO:0007669"/>
    <property type="project" value="UniProtKB-KW"/>
</dbReference>
<keyword evidence="1" id="KW-0863">Zinc-finger</keyword>
<feature type="domain" description="FHA" evidence="4">
    <location>
        <begin position="112"/>
        <end position="158"/>
    </location>
</feature>
<dbReference type="InterPro" id="IPR010987">
    <property type="entry name" value="Glutathione-S-Trfase_C-like"/>
</dbReference>
<dbReference type="InterPro" id="IPR000253">
    <property type="entry name" value="FHA_dom"/>
</dbReference>
<keyword evidence="1" id="KW-0862">Zinc</keyword>
<evidence type="ECO:0000256" key="3">
    <source>
        <dbReference type="SAM" id="Phobius"/>
    </source>
</evidence>
<evidence type="ECO:0000313" key="9">
    <source>
        <dbReference type="EMBL" id="CAL4801737.1"/>
    </source>
</evidence>
<evidence type="ECO:0000259" key="7">
    <source>
        <dbReference type="PROSITE" id="PS50405"/>
    </source>
</evidence>
<dbReference type="Gene3D" id="1.10.150.50">
    <property type="entry name" value="Transcription Factor, Ets-1"/>
    <property type="match status" value="1"/>
</dbReference>
<evidence type="ECO:0000313" key="10">
    <source>
        <dbReference type="Proteomes" id="UP001152797"/>
    </source>
</evidence>
<evidence type="ECO:0000256" key="1">
    <source>
        <dbReference type="PROSITE-ProRule" id="PRU00175"/>
    </source>
</evidence>
<dbReference type="PROSITE" id="PS50105">
    <property type="entry name" value="SAM_DOMAIN"/>
    <property type="match status" value="1"/>
</dbReference>
<dbReference type="InterPro" id="IPR001841">
    <property type="entry name" value="Znf_RING"/>
</dbReference>
<dbReference type="SUPFAM" id="SSF52833">
    <property type="entry name" value="Thioredoxin-like"/>
    <property type="match status" value="1"/>
</dbReference>
<dbReference type="Pfam" id="PF13920">
    <property type="entry name" value="zf-C3HC4_3"/>
    <property type="match status" value="1"/>
</dbReference>
<dbReference type="CDD" id="cd00060">
    <property type="entry name" value="FHA"/>
    <property type="match status" value="2"/>
</dbReference>
<dbReference type="Pfam" id="PF13409">
    <property type="entry name" value="GST_N_2"/>
    <property type="match status" value="1"/>
</dbReference>
<feature type="compositionally biased region" description="Acidic residues" evidence="2">
    <location>
        <begin position="306"/>
        <end position="315"/>
    </location>
</feature>
<proteinExistence type="predicted"/>
<feature type="domain" description="FHA" evidence="4">
    <location>
        <begin position="209"/>
        <end position="253"/>
    </location>
</feature>
<dbReference type="SUPFAM" id="SSF47769">
    <property type="entry name" value="SAM/Pointed domain"/>
    <property type="match status" value="1"/>
</dbReference>
<dbReference type="GO" id="GO:0005737">
    <property type="term" value="C:cytoplasm"/>
    <property type="evidence" value="ECO:0007669"/>
    <property type="project" value="TreeGrafter"/>
</dbReference>
<dbReference type="AlphaFoldDB" id="A0A9P1GHZ3"/>
<protein>
    <submittedName>
        <fullName evidence="9">Glutathionyl-hydroquinone reductase YqjG (GS-HQR)</fullName>
    </submittedName>
</protein>
<dbReference type="EMBL" id="CAMXCT020006335">
    <property type="protein sequence ID" value="CAL1167800.1"/>
    <property type="molecule type" value="Genomic_DNA"/>
</dbReference>
<dbReference type="Pfam" id="PF00498">
    <property type="entry name" value="FHA"/>
    <property type="match status" value="2"/>
</dbReference>
<dbReference type="SUPFAM" id="SSF49879">
    <property type="entry name" value="SMAD/FHA domain"/>
    <property type="match status" value="2"/>
</dbReference>
<dbReference type="InterPro" id="IPR036282">
    <property type="entry name" value="Glutathione-S-Trfase_C_sf"/>
</dbReference>
<organism evidence="8">
    <name type="scientific">Cladocopium goreaui</name>
    <dbReference type="NCBI Taxonomy" id="2562237"/>
    <lineage>
        <taxon>Eukaryota</taxon>
        <taxon>Sar</taxon>
        <taxon>Alveolata</taxon>
        <taxon>Dinophyceae</taxon>
        <taxon>Suessiales</taxon>
        <taxon>Symbiodiniaceae</taxon>
        <taxon>Cladocopium</taxon>
    </lineage>
</organism>
<feature type="transmembrane region" description="Helical" evidence="3">
    <location>
        <begin position="669"/>
        <end position="696"/>
    </location>
</feature>
<name>A0A9P1GHZ3_9DINO</name>
<comment type="caution">
    <text evidence="8">The sequence shown here is derived from an EMBL/GenBank/DDBJ whole genome shotgun (WGS) entry which is preliminary data.</text>
</comment>
<dbReference type="PROSITE" id="PS50089">
    <property type="entry name" value="ZF_RING_2"/>
    <property type="match status" value="1"/>
</dbReference>
<dbReference type="EMBL" id="CAMXCT030006335">
    <property type="protein sequence ID" value="CAL4801737.1"/>
    <property type="molecule type" value="Genomic_DNA"/>
</dbReference>
<keyword evidence="3" id="KW-0812">Transmembrane</keyword>
<feature type="domain" description="GST C-terminal" evidence="7">
    <location>
        <begin position="995"/>
        <end position="1121"/>
    </location>
</feature>
<keyword evidence="3" id="KW-0472">Membrane</keyword>
<keyword evidence="3" id="KW-1133">Transmembrane helix</keyword>
<dbReference type="Gene3D" id="1.20.1050.10">
    <property type="match status" value="1"/>
</dbReference>
<feature type="region of interest" description="Disordered" evidence="2">
    <location>
        <begin position="298"/>
        <end position="327"/>
    </location>
</feature>
<dbReference type="InterPro" id="IPR013083">
    <property type="entry name" value="Znf_RING/FYVE/PHD"/>
</dbReference>
<dbReference type="OrthoDB" id="5855668at2759"/>
<dbReference type="PANTHER" id="PTHR32419">
    <property type="entry name" value="GLUTATHIONYL-HYDROQUINONE REDUCTASE"/>
    <property type="match status" value="1"/>
</dbReference>
<dbReference type="Proteomes" id="UP001152797">
    <property type="component" value="Unassembled WGS sequence"/>
</dbReference>
<evidence type="ECO:0000259" key="6">
    <source>
        <dbReference type="PROSITE" id="PS50105"/>
    </source>
</evidence>
<dbReference type="InterPro" id="IPR008984">
    <property type="entry name" value="SMAD_FHA_dom_sf"/>
</dbReference>
<dbReference type="SMART" id="SM00240">
    <property type="entry name" value="FHA"/>
    <property type="match status" value="2"/>
</dbReference>
<dbReference type="PROSITE" id="PS50006">
    <property type="entry name" value="FHA_DOMAIN"/>
    <property type="match status" value="2"/>
</dbReference>
<sequence length="1165" mass="129588">MPQAVTLDVPAELIKDPRSWTVEDISVWLQWLGIGEHVESFASRGVDGEMLLLSAESNWAELGVLDLAQQRVLDSAVEPLRCFHHGAVETSMALHAIEGPVAGQIFFVGAGVSGGRHNASNGIVLSENYVSRRHFQILRDRVGQYLLHDVGSTTGTFLMIREELALEDQMIIQLGTTEITVHIEGSRCTLVVTEGPDKDISAVVPPVGVFIGREGGNGLCIRDPQISSFHCEVRPSRDGFLLDDKYSTNRTWLRLAPDGQPSKRYLLRIGDLFKVGSTLFHVVEPAAAEPEVLRLDHTHFPGSPESELEEPDFSDPELPGEMVPSTASQLRWEPFLETDARPIMPADEYARRLTESRSRMVEGSARRVAGTGNELQGSQDAMFAERELSSLQQRMRNSRAQTAYTMQHNRQSERRDEDLCKICYDNDIDVVLYPCGHFMLCRWCAQMVSDCPVCRLVITDVIRTYKEQVRQLRGFQEAFPHSSDQNWQREVWPSKLPFAMGVLGEEHLVGTIRAFLLPNEEAMDLSRVKLPEKVKVDLVLAFLSALLERRHSCLSRLPEGVLPAEESDADVKEDQAIQSPEPCMDPLPGWAEFSQESVQWLRCAGISVLGVSAAALGRCWEGNPLGAANDFFSVFFGLGLFQDDLWQLLGGCGDEEELCTISARGSNCLVPFGLLSIINALFDTMTVSVVCVDCFVSVQQALSTLCSGCFFAFGAAIFQACAAFIAWQIYRGRPQNAGYSLVPGAMEIPMDERALGRGHVQKSFVGLVTASAVEKCRALKDLKATEVKLLKFDPKREPKVCELAQSYLKESGGAGRTALDETDVKGAFKRVNSVWRNHIEEGGEFSPASGRYHLYVALACPWADGALAALFMKGLEDCIGYSIVHPTWQRSRPKDPADQHHGWIFCKPGDPPLSNGLGFGTFECDDALVPDTVNGAKFIRDIYEKAGDTGGKYSTPVLWDKEKNTIVNNESMDILRMFNSKFNKWAKNPDLDLFPADLEAEAEAANSWIYPNINNGVYRCGFAKSQEAYDQAVKDLGDALAKAEALLEKQRYVCKRFSYMDLRLFMTLVRFDAVYVVYFKTNVGTIEMNYPNLLEYCKDIYQFPGMAKVQQALGEAADVGWSTSCSLPIGPEDVAVPLFSRLPLYSQDRNPGVRHNVMHQFSWLE</sequence>
<evidence type="ECO:0000259" key="4">
    <source>
        <dbReference type="PROSITE" id="PS50006"/>
    </source>
</evidence>
<dbReference type="GO" id="GO:0004364">
    <property type="term" value="F:glutathione transferase activity"/>
    <property type="evidence" value="ECO:0007669"/>
    <property type="project" value="InterPro"/>
</dbReference>
<dbReference type="InterPro" id="IPR001660">
    <property type="entry name" value="SAM"/>
</dbReference>
<reference evidence="9 10" key="2">
    <citation type="submission" date="2024-05" db="EMBL/GenBank/DDBJ databases">
        <authorList>
            <person name="Chen Y."/>
            <person name="Shah S."/>
            <person name="Dougan E. K."/>
            <person name="Thang M."/>
            <person name="Chan C."/>
        </authorList>
    </citation>
    <scope>NUCLEOTIDE SEQUENCE [LARGE SCALE GENOMIC DNA]</scope>
</reference>
<evidence type="ECO:0000259" key="5">
    <source>
        <dbReference type="PROSITE" id="PS50089"/>
    </source>
</evidence>
<dbReference type="EMBL" id="CAMXCT010006335">
    <property type="protein sequence ID" value="CAI4014425.1"/>
    <property type="molecule type" value="Genomic_DNA"/>
</dbReference>
<dbReference type="SMART" id="SM00184">
    <property type="entry name" value="RING"/>
    <property type="match status" value="1"/>
</dbReference>
<accession>A0A9P1GHZ3</accession>
<evidence type="ECO:0000313" key="8">
    <source>
        <dbReference type="EMBL" id="CAI4014425.1"/>
    </source>
</evidence>
<evidence type="ECO:0000256" key="2">
    <source>
        <dbReference type="SAM" id="MobiDB-lite"/>
    </source>
</evidence>
<dbReference type="PROSITE" id="PS50405">
    <property type="entry name" value="GST_CTER"/>
    <property type="match status" value="1"/>
</dbReference>
<dbReference type="InterPro" id="IPR036249">
    <property type="entry name" value="Thioredoxin-like_sf"/>
</dbReference>
<dbReference type="SUPFAM" id="SSF57850">
    <property type="entry name" value="RING/U-box"/>
    <property type="match status" value="1"/>
</dbReference>